<evidence type="ECO:0000313" key="4">
    <source>
        <dbReference type="Proteomes" id="UP000288805"/>
    </source>
</evidence>
<proteinExistence type="predicted"/>
<dbReference type="EMBL" id="QGNW01000290">
    <property type="protein sequence ID" value="RVW78777.1"/>
    <property type="molecule type" value="Genomic_DNA"/>
</dbReference>
<dbReference type="AlphaFoldDB" id="A0A438H3A5"/>
<reference evidence="3 4" key="1">
    <citation type="journal article" date="2018" name="PLoS Genet.">
        <title>Population sequencing reveals clonal diversity and ancestral inbreeding in the grapevine cultivar Chardonnay.</title>
        <authorList>
            <person name="Roach M.J."/>
            <person name="Johnson D.L."/>
            <person name="Bohlmann J."/>
            <person name="van Vuuren H.J."/>
            <person name="Jones S.J."/>
            <person name="Pretorius I.S."/>
            <person name="Schmidt S.A."/>
            <person name="Borneman A.R."/>
        </authorList>
    </citation>
    <scope>NUCLEOTIDE SEQUENCE [LARGE SCALE GENOMIC DNA]</scope>
    <source>
        <strain evidence="4">cv. Chardonnay</strain>
        <tissue evidence="3">Leaf</tissue>
    </source>
</reference>
<feature type="domain" description="Reverse transcriptase/retrotransposon-derived protein RNase H-like" evidence="2">
    <location>
        <begin position="270"/>
        <end position="363"/>
    </location>
</feature>
<sequence length="379" mass="43350">MVGSGDHLKATTAQPTGSTPTREEFANLQQQINQLCARLEEVDIFGAPNSTISGQTRNGDEAELGSAATPKAISNSLVQEWRPWQFDNKTVHHGEKNVYAFYKNGLKEVLENQQDVSNEEKTLLENFVEVFPIELRSGSPLKKSIQHYIDLVLGASLPNLPHYRMPPKEHEELQRQVKELLHKGYIRESMSPCVVPMLLTPKKDGYIVSAEGIKVDDSKVEAIRSWPIPKTVGEVRSFHGLTSFCRHFIKNFSTIIALVIDCMKKGRFQWSKQAEESFQKIKEMLNSTQVPVLPNFKRVFKVECDASRIGIGAALCQEGRPVSFYSEKLNDIRRRYNTFDKEFYAIIQALKHWEHYLIHQEFILQTDHEALKHLNSQQK</sequence>
<dbReference type="FunFam" id="3.30.70.270:FF:000020">
    <property type="entry name" value="Transposon Tf2-6 polyprotein-like Protein"/>
    <property type="match status" value="1"/>
</dbReference>
<dbReference type="PANTHER" id="PTHR35046:SF18">
    <property type="entry name" value="RNA-DIRECTED DNA POLYMERASE"/>
    <property type="match status" value="1"/>
</dbReference>
<dbReference type="InterPro" id="IPR043128">
    <property type="entry name" value="Rev_trsase/Diguanyl_cyclase"/>
</dbReference>
<accession>A0A438H3A5</accession>
<dbReference type="Pfam" id="PF17919">
    <property type="entry name" value="RT_RNaseH_2"/>
    <property type="match status" value="1"/>
</dbReference>
<organism evidence="3 4">
    <name type="scientific">Vitis vinifera</name>
    <name type="common">Grape</name>
    <dbReference type="NCBI Taxonomy" id="29760"/>
    <lineage>
        <taxon>Eukaryota</taxon>
        <taxon>Viridiplantae</taxon>
        <taxon>Streptophyta</taxon>
        <taxon>Embryophyta</taxon>
        <taxon>Tracheophyta</taxon>
        <taxon>Spermatophyta</taxon>
        <taxon>Magnoliopsida</taxon>
        <taxon>eudicotyledons</taxon>
        <taxon>Gunneridae</taxon>
        <taxon>Pentapetalae</taxon>
        <taxon>rosids</taxon>
        <taxon>Vitales</taxon>
        <taxon>Vitaceae</taxon>
        <taxon>Viteae</taxon>
        <taxon>Vitis</taxon>
    </lineage>
</organism>
<evidence type="ECO:0000259" key="2">
    <source>
        <dbReference type="Pfam" id="PF17919"/>
    </source>
</evidence>
<gene>
    <name evidence="3" type="primary">pol_1812</name>
    <name evidence="3" type="ORF">CK203_050958</name>
</gene>
<dbReference type="Proteomes" id="UP000288805">
    <property type="component" value="Unassembled WGS sequence"/>
</dbReference>
<dbReference type="Gene3D" id="3.10.10.10">
    <property type="entry name" value="HIV Type 1 Reverse Transcriptase, subunit A, domain 1"/>
    <property type="match status" value="1"/>
</dbReference>
<evidence type="ECO:0000313" key="3">
    <source>
        <dbReference type="EMBL" id="RVW78777.1"/>
    </source>
</evidence>
<dbReference type="SUPFAM" id="SSF56672">
    <property type="entry name" value="DNA/RNA polymerases"/>
    <property type="match status" value="1"/>
</dbReference>
<name>A0A438H3A5_VITVI</name>
<dbReference type="Gene3D" id="3.30.70.270">
    <property type="match status" value="1"/>
</dbReference>
<comment type="caution">
    <text evidence="3">The sequence shown here is derived from an EMBL/GenBank/DDBJ whole genome shotgun (WGS) entry which is preliminary data.</text>
</comment>
<dbReference type="InterPro" id="IPR041577">
    <property type="entry name" value="RT_RNaseH_2"/>
</dbReference>
<dbReference type="PANTHER" id="PTHR35046">
    <property type="entry name" value="ZINC KNUCKLE (CCHC-TYPE) FAMILY PROTEIN"/>
    <property type="match status" value="1"/>
</dbReference>
<evidence type="ECO:0000256" key="1">
    <source>
        <dbReference type="SAM" id="MobiDB-lite"/>
    </source>
</evidence>
<protein>
    <submittedName>
        <fullName evidence="3">Retrovirus-related Pol polyprotein from transposon 297</fullName>
    </submittedName>
</protein>
<feature type="region of interest" description="Disordered" evidence="1">
    <location>
        <begin position="1"/>
        <end position="23"/>
    </location>
</feature>
<dbReference type="CDD" id="cd09274">
    <property type="entry name" value="RNase_HI_RT_Ty3"/>
    <property type="match status" value="1"/>
</dbReference>
<dbReference type="InterPro" id="IPR043502">
    <property type="entry name" value="DNA/RNA_pol_sf"/>
</dbReference>
<feature type="compositionally biased region" description="Polar residues" evidence="1">
    <location>
        <begin position="11"/>
        <end position="20"/>
    </location>
</feature>